<dbReference type="Gene3D" id="3.40.50.300">
    <property type="entry name" value="P-loop containing nucleotide triphosphate hydrolases"/>
    <property type="match status" value="1"/>
</dbReference>
<dbReference type="SUPFAM" id="SSF52540">
    <property type="entry name" value="P-loop containing nucleoside triphosphate hydrolases"/>
    <property type="match status" value="1"/>
</dbReference>
<name>A6P2J3_9FIRM</name>
<organism evidence="1 2">
    <name type="scientific">Pseudoflavonifractor capillosus ATCC 29799</name>
    <dbReference type="NCBI Taxonomy" id="411467"/>
    <lineage>
        <taxon>Bacteria</taxon>
        <taxon>Bacillati</taxon>
        <taxon>Bacillota</taxon>
        <taxon>Clostridia</taxon>
        <taxon>Eubacteriales</taxon>
        <taxon>Oscillospiraceae</taxon>
        <taxon>Pseudoflavonifractor</taxon>
    </lineage>
</organism>
<evidence type="ECO:0000313" key="2">
    <source>
        <dbReference type="Proteomes" id="UP000003639"/>
    </source>
</evidence>
<dbReference type="EMBL" id="AAXG02000054">
    <property type="protein sequence ID" value="EDM97465.1"/>
    <property type="molecule type" value="Genomic_DNA"/>
</dbReference>
<dbReference type="STRING" id="411467.BACCAP_04724"/>
<protein>
    <recommendedName>
        <fullName evidence="3">ABC transporter, ATP-binding protein</fullName>
    </recommendedName>
</protein>
<dbReference type="PANTHER" id="PTHR24222:SF66">
    <property type="entry name" value="MYCOBACTIN IMPORT ATP-BINDING_PERMEASE PROTEIN IRTA"/>
    <property type="match status" value="1"/>
</dbReference>
<proteinExistence type="predicted"/>
<dbReference type="InterPro" id="IPR027417">
    <property type="entry name" value="P-loop_NTPase"/>
</dbReference>
<reference evidence="1 2" key="1">
    <citation type="submission" date="2007-04" db="EMBL/GenBank/DDBJ databases">
        <authorList>
            <person name="Fulton L."/>
            <person name="Clifton S."/>
            <person name="Fulton B."/>
            <person name="Xu J."/>
            <person name="Minx P."/>
            <person name="Pepin K.H."/>
            <person name="Johnson M."/>
            <person name="Thiruvilangam P."/>
            <person name="Bhonagiri V."/>
            <person name="Nash W.E."/>
            <person name="Mardis E.R."/>
            <person name="Wilson R.K."/>
        </authorList>
    </citation>
    <scope>NUCLEOTIDE SEQUENCE [LARGE SCALE GENOMIC DNA]</scope>
    <source>
        <strain evidence="1 2">ATCC 29799</strain>
    </source>
</reference>
<dbReference type="InterPro" id="IPR039421">
    <property type="entry name" value="Type_1_exporter"/>
</dbReference>
<accession>A6P2J3</accession>
<comment type="caution">
    <text evidence="1">The sequence shown here is derived from an EMBL/GenBank/DDBJ whole genome shotgun (WGS) entry which is preliminary data.</text>
</comment>
<evidence type="ECO:0008006" key="3">
    <source>
        <dbReference type="Google" id="ProtNLM"/>
    </source>
</evidence>
<sequence length="102" mass="11030">MRLSGICVYKHEATAFLDPENEEKMNAAIAEVIRGKTVIVIAHRLQSIAGADQIVVLDQGNVAGIGRHDTLRKTCPAYEKLWRAAEGAAAWRVSAEKGGDEA</sequence>
<evidence type="ECO:0000313" key="1">
    <source>
        <dbReference type="EMBL" id="EDM97465.1"/>
    </source>
</evidence>
<dbReference type="eggNOG" id="COG1132">
    <property type="taxonomic scope" value="Bacteria"/>
</dbReference>
<dbReference type="Proteomes" id="UP000003639">
    <property type="component" value="Unassembled WGS sequence"/>
</dbReference>
<gene>
    <name evidence="1" type="ORF">BACCAP_04724</name>
</gene>
<dbReference type="GO" id="GO:0042626">
    <property type="term" value="F:ATPase-coupled transmembrane transporter activity"/>
    <property type="evidence" value="ECO:0007669"/>
    <property type="project" value="TreeGrafter"/>
</dbReference>
<dbReference type="GO" id="GO:0005886">
    <property type="term" value="C:plasma membrane"/>
    <property type="evidence" value="ECO:0007669"/>
    <property type="project" value="TreeGrafter"/>
</dbReference>
<dbReference type="AlphaFoldDB" id="A6P2J3"/>
<keyword evidence="2" id="KW-1185">Reference proteome</keyword>
<dbReference type="PANTHER" id="PTHR24222">
    <property type="entry name" value="ABC TRANSPORTER B FAMILY"/>
    <property type="match status" value="1"/>
</dbReference>
<reference evidence="1 2" key="2">
    <citation type="submission" date="2007-06" db="EMBL/GenBank/DDBJ databases">
        <title>Draft genome sequence of Pseudoflavonifractor capillosus ATCC 29799.</title>
        <authorList>
            <person name="Sudarsanam P."/>
            <person name="Ley R."/>
            <person name="Guruge J."/>
            <person name="Turnbaugh P.J."/>
            <person name="Mahowald M."/>
            <person name="Liep D."/>
            <person name="Gordon J."/>
        </authorList>
    </citation>
    <scope>NUCLEOTIDE SEQUENCE [LARGE SCALE GENOMIC DNA]</scope>
    <source>
        <strain evidence="1 2">ATCC 29799</strain>
    </source>
</reference>